<dbReference type="PANTHER" id="PTHR33755">
    <property type="entry name" value="TOXIN PARE1-RELATED"/>
    <property type="match status" value="1"/>
</dbReference>
<dbReference type="InterPro" id="IPR028344">
    <property type="entry name" value="ParE1/4"/>
</dbReference>
<gene>
    <name evidence="4" type="ORF">PG2T_10580</name>
</gene>
<dbReference type="EMBL" id="CP014671">
    <property type="protein sequence ID" value="ANX04573.1"/>
    <property type="molecule type" value="Genomic_DNA"/>
</dbReference>
<dbReference type="STRING" id="1810504.PG2T_10580"/>
<comment type="similarity">
    <text evidence="1 3">Belongs to the RelE toxin family.</text>
</comment>
<proteinExistence type="inferred from homology"/>
<dbReference type="AlphaFoldDB" id="A0A1B1YVA3"/>
<dbReference type="Proteomes" id="UP000092952">
    <property type="component" value="Chromosome"/>
</dbReference>
<reference evidence="5" key="1">
    <citation type="submission" date="2016-03" db="EMBL/GenBank/DDBJ databases">
        <title>Complete genome sequence of Solimmundus cernigliae, representing a novel lineage of polycyclic aromatic hydrocarbon degraders within the Gammaproteobacteria.</title>
        <authorList>
            <person name="Singleton D.R."/>
            <person name="Dickey A.N."/>
            <person name="Scholl E.H."/>
            <person name="Wright F.A."/>
            <person name="Aitken M.D."/>
        </authorList>
    </citation>
    <scope>NUCLEOTIDE SEQUENCE [LARGE SCALE GENOMIC DNA]</scope>
    <source>
        <strain evidence="5">TR3.2</strain>
    </source>
</reference>
<evidence type="ECO:0000256" key="3">
    <source>
        <dbReference type="PIRNR" id="PIRNR029218"/>
    </source>
</evidence>
<name>A0A1B1YVA3_9GAMM</name>
<evidence type="ECO:0000313" key="4">
    <source>
        <dbReference type="EMBL" id="ANX04573.1"/>
    </source>
</evidence>
<accession>A0A1B1YVA3</accession>
<dbReference type="InterPro" id="IPR035093">
    <property type="entry name" value="RelE/ParE_toxin_dom_sf"/>
</dbReference>
<evidence type="ECO:0000256" key="1">
    <source>
        <dbReference type="ARBA" id="ARBA00006226"/>
    </source>
</evidence>
<dbReference type="Gene3D" id="3.30.2310.20">
    <property type="entry name" value="RelE-like"/>
    <property type="match status" value="1"/>
</dbReference>
<keyword evidence="2" id="KW-1277">Toxin-antitoxin system</keyword>
<dbReference type="Pfam" id="PF05016">
    <property type="entry name" value="ParE_toxin"/>
    <property type="match status" value="1"/>
</dbReference>
<organism evidence="4 5">
    <name type="scientific">Immundisolibacter cernigliae</name>
    <dbReference type="NCBI Taxonomy" id="1810504"/>
    <lineage>
        <taxon>Bacteria</taxon>
        <taxon>Pseudomonadati</taxon>
        <taxon>Pseudomonadota</taxon>
        <taxon>Gammaproteobacteria</taxon>
        <taxon>Immundisolibacterales</taxon>
        <taxon>Immundisolibacteraceae</taxon>
        <taxon>Immundisolibacter</taxon>
    </lineage>
</organism>
<dbReference type="InterPro" id="IPR007712">
    <property type="entry name" value="RelE/ParE_toxin"/>
</dbReference>
<dbReference type="KEGG" id="gbi:PG2T_10580"/>
<evidence type="ECO:0000256" key="2">
    <source>
        <dbReference type="ARBA" id="ARBA00022649"/>
    </source>
</evidence>
<dbReference type="PIRSF" id="PIRSF029218">
    <property type="entry name" value="ParE"/>
    <property type="match status" value="1"/>
</dbReference>
<dbReference type="OrthoDB" id="9798046at2"/>
<evidence type="ECO:0000313" key="5">
    <source>
        <dbReference type="Proteomes" id="UP000092952"/>
    </source>
</evidence>
<dbReference type="PANTHER" id="PTHR33755:SF6">
    <property type="entry name" value="PLASMID STABILIZATION SYSTEM PROTEIN"/>
    <property type="match status" value="1"/>
</dbReference>
<protein>
    <recommendedName>
        <fullName evidence="3">Toxin</fullName>
    </recommendedName>
</protein>
<dbReference type="RefSeq" id="WP_068805036.1">
    <property type="nucleotide sequence ID" value="NZ_CP014671.1"/>
</dbReference>
<dbReference type="InParanoid" id="A0A1B1YVA3"/>
<dbReference type="InterPro" id="IPR051803">
    <property type="entry name" value="TA_system_RelE-like_toxin"/>
</dbReference>
<sequence>MSRILRRRQAAADIADIWRHIAQDKPAAADRWIDDLDQQFGLLARQPLMGRERGEIAVDVRSFPFGRYVIFYVPLADGIDVLRVLHSSMDIEARFDRGP</sequence>
<keyword evidence="5" id="KW-1185">Reference proteome</keyword>